<dbReference type="InterPro" id="IPR034646">
    <property type="entry name" value="ADCK3_dom"/>
</dbReference>
<evidence type="ECO:0000256" key="5">
    <source>
        <dbReference type="SAM" id="MobiDB-lite"/>
    </source>
</evidence>
<dbReference type="EMBL" id="JALKFT010000006">
    <property type="protein sequence ID" value="MCK9875763.1"/>
    <property type="molecule type" value="Genomic_DNA"/>
</dbReference>
<feature type="compositionally biased region" description="Basic residues" evidence="5">
    <location>
        <begin position="511"/>
        <end position="523"/>
    </location>
</feature>
<evidence type="ECO:0000313" key="8">
    <source>
        <dbReference type="Proteomes" id="UP001201873"/>
    </source>
</evidence>
<accession>A0ABT0JXN0</accession>
<evidence type="ECO:0000313" key="7">
    <source>
        <dbReference type="EMBL" id="MCK9875763.1"/>
    </source>
</evidence>
<protein>
    <submittedName>
        <fullName evidence="7">AarF/UbiB family protein</fullName>
    </submittedName>
</protein>
<feature type="domain" description="ABC1 atypical kinase-like" evidence="6">
    <location>
        <begin position="93"/>
        <end position="327"/>
    </location>
</feature>
<dbReference type="PANTHER" id="PTHR43851:SF3">
    <property type="entry name" value="COENZYME Q8"/>
    <property type="match status" value="1"/>
</dbReference>
<evidence type="ECO:0000256" key="2">
    <source>
        <dbReference type="ARBA" id="ARBA00022679"/>
    </source>
</evidence>
<keyword evidence="8" id="KW-1185">Reference proteome</keyword>
<keyword evidence="2" id="KW-0808">Transferase</keyword>
<sequence length="651" mass="67945">MSDIPRRAVVRTAKLAALPLGIAGRATIGAGRRLGGRPAEVVASELQQRTAAQIFRVLGELKGGAMKLGQAMSVFEAALPDEVAAPYRAALTKLQEAAPPLPTAVMRRVLEEELGPEWRSLFAEFDDTPVAAASIGQVHRAVWADGRPVAVKVQYPGAGPALLADLTQLGRAARLFSSIVPGLDVKPLIEELKARVAEELDYRLEAAWQAAFAEAYAGDPDIAVPRPIAGADRVIVSEWIDGTPLSTIISEGTSEQRDQAGMLLVRFLYSCPARAGLLHADPHPGNFRLLADGRLGVLDFGAVNRLPGGLPEPVGRLARQTLAGDSAAVADGLRAEGFIPAAAEIEAADLLDYLAPMLAPIAVDEFTFTRGWLRGEATRISDWRSAAAQLGRQLNLPPSYLLIHRVTLGAIGVLCQLGSTGDFRAEMARWQPGFAEPGTPAARAAAHANRPDRPLPVLRVREEAGVIHALAGPVVLGTPRSRRGRRRATLAEAPTPPATGKAGATGTGRAARTRATTRSKPTPKPRVAPAPAATDPAVPESSATDGPTSSTRPTAAGAPTSGSQPKPSSATRPAAGAKSAVQPKPKAAARSRPPARTKITDQRKASDQPGPVDQPGPADRTGAGDRAGAVDQPTAASEVVPAPRPDPDDGR</sequence>
<dbReference type="RefSeq" id="WP_248824167.1">
    <property type="nucleotide sequence ID" value="NZ_JALKFT010000006.1"/>
</dbReference>
<dbReference type="InterPro" id="IPR051409">
    <property type="entry name" value="Atypical_kinase_ADCK"/>
</dbReference>
<evidence type="ECO:0000256" key="1">
    <source>
        <dbReference type="ARBA" id="ARBA00009670"/>
    </source>
</evidence>
<dbReference type="PANTHER" id="PTHR43851">
    <property type="match status" value="1"/>
</dbReference>
<proteinExistence type="inferred from homology"/>
<feature type="compositionally biased region" description="Low complexity" evidence="5">
    <location>
        <begin position="529"/>
        <end position="539"/>
    </location>
</feature>
<name>A0ABT0JXN0_9ACTN</name>
<feature type="compositionally biased region" description="Polar residues" evidence="5">
    <location>
        <begin position="560"/>
        <end position="571"/>
    </location>
</feature>
<feature type="compositionally biased region" description="Low complexity" evidence="5">
    <location>
        <begin position="616"/>
        <end position="629"/>
    </location>
</feature>
<feature type="compositionally biased region" description="Polar residues" evidence="5">
    <location>
        <begin position="541"/>
        <end position="553"/>
    </location>
</feature>
<gene>
    <name evidence="7" type="ORF">MXD59_08245</name>
</gene>
<feature type="region of interest" description="Disordered" evidence="5">
    <location>
        <begin position="477"/>
        <end position="651"/>
    </location>
</feature>
<comment type="similarity">
    <text evidence="1">Belongs to the protein kinase superfamily. ADCK protein kinase family.</text>
</comment>
<evidence type="ECO:0000256" key="4">
    <source>
        <dbReference type="ARBA" id="ARBA00022840"/>
    </source>
</evidence>
<evidence type="ECO:0000259" key="6">
    <source>
        <dbReference type="Pfam" id="PF03109"/>
    </source>
</evidence>
<dbReference type="Pfam" id="PF03109">
    <property type="entry name" value="ABC1"/>
    <property type="match status" value="1"/>
</dbReference>
<comment type="caution">
    <text evidence="7">The sequence shown here is derived from an EMBL/GenBank/DDBJ whole genome shotgun (WGS) entry which is preliminary data.</text>
</comment>
<feature type="compositionally biased region" description="Low complexity" evidence="5">
    <location>
        <begin position="490"/>
        <end position="510"/>
    </location>
</feature>
<keyword evidence="4" id="KW-0067">ATP-binding</keyword>
<dbReference type="Proteomes" id="UP001201873">
    <property type="component" value="Unassembled WGS sequence"/>
</dbReference>
<reference evidence="7 8" key="1">
    <citation type="submission" date="2022-04" db="EMBL/GenBank/DDBJ databases">
        <title>Genome diversity in the genus Frankia.</title>
        <authorList>
            <person name="Carlos-Shanley C."/>
            <person name="Hahn D."/>
        </authorList>
    </citation>
    <scope>NUCLEOTIDE SEQUENCE [LARGE SCALE GENOMIC DNA]</scope>
    <source>
        <strain evidence="7 8">Ag45/Mut15</strain>
    </source>
</reference>
<dbReference type="InterPro" id="IPR004147">
    <property type="entry name" value="ABC1_dom"/>
</dbReference>
<dbReference type="InterPro" id="IPR011009">
    <property type="entry name" value="Kinase-like_dom_sf"/>
</dbReference>
<organism evidence="7 8">
    <name type="scientific">Frankia umida</name>
    <dbReference type="NCBI Taxonomy" id="573489"/>
    <lineage>
        <taxon>Bacteria</taxon>
        <taxon>Bacillati</taxon>
        <taxon>Actinomycetota</taxon>
        <taxon>Actinomycetes</taxon>
        <taxon>Frankiales</taxon>
        <taxon>Frankiaceae</taxon>
        <taxon>Frankia</taxon>
    </lineage>
</organism>
<dbReference type="SUPFAM" id="SSF56112">
    <property type="entry name" value="Protein kinase-like (PK-like)"/>
    <property type="match status" value="1"/>
</dbReference>
<dbReference type="CDD" id="cd13970">
    <property type="entry name" value="ABC1_ADCK3"/>
    <property type="match status" value="1"/>
</dbReference>
<evidence type="ECO:0000256" key="3">
    <source>
        <dbReference type="ARBA" id="ARBA00022741"/>
    </source>
</evidence>
<keyword evidence="3" id="KW-0547">Nucleotide-binding</keyword>